<dbReference type="Proteomes" id="UP000021175">
    <property type="component" value="Unassembled WGS sequence"/>
</dbReference>
<proteinExistence type="predicted"/>
<feature type="transmembrane region" description="Helical" evidence="1">
    <location>
        <begin position="7"/>
        <end position="25"/>
    </location>
</feature>
<keyword evidence="1" id="KW-1133">Transmembrane helix</keyword>
<evidence type="ECO:0000313" key="3">
    <source>
        <dbReference type="Proteomes" id="UP000021175"/>
    </source>
</evidence>
<accession>A0AB73AKI0</accession>
<sequence length="40" mass="4755">MQSRKNNIFFTIHFIYIGTSSYFSFSKKKNSIYAYAICMC</sequence>
<keyword evidence="1" id="KW-0812">Transmembrane</keyword>
<gene>
    <name evidence="2" type="ORF">M119_1690</name>
</gene>
<dbReference type="EMBL" id="JGEU01000034">
    <property type="protein sequence ID" value="EYB09377.1"/>
    <property type="molecule type" value="Genomic_DNA"/>
</dbReference>
<organism evidence="2 3">
    <name type="scientific">Bacteroides fragilis str. 3783N1-6</name>
    <dbReference type="NCBI Taxonomy" id="1339310"/>
    <lineage>
        <taxon>Bacteria</taxon>
        <taxon>Pseudomonadati</taxon>
        <taxon>Bacteroidota</taxon>
        <taxon>Bacteroidia</taxon>
        <taxon>Bacteroidales</taxon>
        <taxon>Bacteroidaceae</taxon>
        <taxon>Bacteroides</taxon>
    </lineage>
</organism>
<reference evidence="2 3" key="1">
    <citation type="submission" date="2014-02" db="EMBL/GenBank/DDBJ databases">
        <authorList>
            <person name="Sears C."/>
            <person name="Carroll K."/>
            <person name="Sack B.R."/>
            <person name="Qadri F."/>
            <person name="Myers L.L."/>
            <person name="Chung G.-T."/>
            <person name="Escheverria P."/>
            <person name="Fraser C.M."/>
            <person name="Sadzewicz L."/>
            <person name="Shefchek K.A."/>
            <person name="Tallon L."/>
            <person name="Das S.P."/>
            <person name="Daugherty S."/>
            <person name="Mongodin E.F."/>
        </authorList>
    </citation>
    <scope>NUCLEOTIDE SEQUENCE [LARGE SCALE GENOMIC DNA]</scope>
    <source>
        <strain evidence="2 3">3783N1-6</strain>
    </source>
</reference>
<evidence type="ECO:0000256" key="1">
    <source>
        <dbReference type="SAM" id="Phobius"/>
    </source>
</evidence>
<comment type="caution">
    <text evidence="2">The sequence shown here is derived from an EMBL/GenBank/DDBJ whole genome shotgun (WGS) entry which is preliminary data.</text>
</comment>
<name>A0AB73AKI0_BACFG</name>
<keyword evidence="1" id="KW-0472">Membrane</keyword>
<dbReference type="AlphaFoldDB" id="A0AB73AKI0"/>
<protein>
    <submittedName>
        <fullName evidence="2">Uncharacterized protein</fullName>
    </submittedName>
</protein>
<evidence type="ECO:0000313" key="2">
    <source>
        <dbReference type="EMBL" id="EYB09377.1"/>
    </source>
</evidence>